<feature type="compositionally biased region" description="Low complexity" evidence="1">
    <location>
        <begin position="224"/>
        <end position="234"/>
    </location>
</feature>
<dbReference type="EMBL" id="CAKOFQ010007309">
    <property type="protein sequence ID" value="CAH1997897.1"/>
    <property type="molecule type" value="Genomic_DNA"/>
</dbReference>
<feature type="region of interest" description="Disordered" evidence="1">
    <location>
        <begin position="198"/>
        <end position="260"/>
    </location>
</feature>
<proteinExistence type="predicted"/>
<accession>A0A9P0PUR9</accession>
<dbReference type="OrthoDB" id="6784245at2759"/>
<name>A0A9P0PUR9_ACAOB</name>
<evidence type="ECO:0000313" key="3">
    <source>
        <dbReference type="Proteomes" id="UP001152888"/>
    </source>
</evidence>
<comment type="caution">
    <text evidence="2">The sequence shown here is derived from an EMBL/GenBank/DDBJ whole genome shotgun (WGS) entry which is preliminary data.</text>
</comment>
<evidence type="ECO:0000313" key="2">
    <source>
        <dbReference type="EMBL" id="CAH1997897.1"/>
    </source>
</evidence>
<reference evidence="2" key="1">
    <citation type="submission" date="2022-03" db="EMBL/GenBank/DDBJ databases">
        <authorList>
            <person name="Sayadi A."/>
        </authorList>
    </citation>
    <scope>NUCLEOTIDE SEQUENCE</scope>
</reference>
<sequence>MVNSILSDLSGQFIFPREGKTLKKNIYFPTTDEFLNLDIEEIVSKSLKDAISKAKDLGIEPTEKDWNEIHIPLRYDECLNLEESSSFGDNTDQIEQEIDEGFFLQDGTDDLEIHSISENEPESQAESSNRMEKLELRDYSRKIKNVDEHSNFLKLELNGKTVVIKKSSYIWLLDENEGKISNDRLKRFIINNKTKNKTNTKKEIKKKNPGTKKVYRKKKRVSAESDSSSNGSFSEVTLHDSTSDDSETFSDLETELETNQELSEQDHEIINIIIDTYYAVFYDSKYYIGRVIEINDSDVKMKFLKKELNVFSWPRIEDIAFVEKEFIFYGPINLSGSGPFQLKTYDLLNIEKKYKEFKSK</sequence>
<protein>
    <submittedName>
        <fullName evidence="2">Uncharacterized protein</fullName>
    </submittedName>
</protein>
<gene>
    <name evidence="2" type="ORF">ACAOBT_LOCUS24038</name>
</gene>
<organism evidence="2 3">
    <name type="scientific">Acanthoscelides obtectus</name>
    <name type="common">Bean weevil</name>
    <name type="synonym">Bruchus obtectus</name>
    <dbReference type="NCBI Taxonomy" id="200917"/>
    <lineage>
        <taxon>Eukaryota</taxon>
        <taxon>Metazoa</taxon>
        <taxon>Ecdysozoa</taxon>
        <taxon>Arthropoda</taxon>
        <taxon>Hexapoda</taxon>
        <taxon>Insecta</taxon>
        <taxon>Pterygota</taxon>
        <taxon>Neoptera</taxon>
        <taxon>Endopterygota</taxon>
        <taxon>Coleoptera</taxon>
        <taxon>Polyphaga</taxon>
        <taxon>Cucujiformia</taxon>
        <taxon>Chrysomeloidea</taxon>
        <taxon>Chrysomelidae</taxon>
        <taxon>Bruchinae</taxon>
        <taxon>Bruchini</taxon>
        <taxon>Acanthoscelides</taxon>
    </lineage>
</organism>
<dbReference type="AlphaFoldDB" id="A0A9P0PUR9"/>
<evidence type="ECO:0000256" key="1">
    <source>
        <dbReference type="SAM" id="MobiDB-lite"/>
    </source>
</evidence>
<feature type="compositionally biased region" description="Acidic residues" evidence="1">
    <location>
        <begin position="243"/>
        <end position="258"/>
    </location>
</feature>
<dbReference type="Proteomes" id="UP001152888">
    <property type="component" value="Unassembled WGS sequence"/>
</dbReference>
<keyword evidence="3" id="KW-1185">Reference proteome</keyword>
<feature type="compositionally biased region" description="Basic residues" evidence="1">
    <location>
        <begin position="198"/>
        <end position="220"/>
    </location>
</feature>